<dbReference type="InterPro" id="IPR003737">
    <property type="entry name" value="GlcNAc_PI_deacetylase-related"/>
</dbReference>
<accession>A0ABP9PXN1</accession>
<dbReference type="PANTHER" id="PTHR12993:SF30">
    <property type="entry name" value="N-ACETYL-ALPHA-D-GLUCOSAMINYL L-MALATE DEACETYLASE 1"/>
    <property type="match status" value="1"/>
</dbReference>
<dbReference type="Gene3D" id="3.40.50.10320">
    <property type="entry name" value="LmbE-like"/>
    <property type="match status" value="1"/>
</dbReference>
<gene>
    <name evidence="2" type="ORF">GCM10023321_18800</name>
</gene>
<keyword evidence="3" id="KW-1185">Reference proteome</keyword>
<dbReference type="SUPFAM" id="SSF102588">
    <property type="entry name" value="LmbE-like"/>
    <property type="match status" value="1"/>
</dbReference>
<dbReference type="EMBL" id="BAABJP010000007">
    <property type="protein sequence ID" value="GAA5151550.1"/>
    <property type="molecule type" value="Genomic_DNA"/>
</dbReference>
<dbReference type="Pfam" id="PF02585">
    <property type="entry name" value="PIG-L"/>
    <property type="match status" value="1"/>
</dbReference>
<comment type="caution">
    <text evidence="2">The sequence shown here is derived from an EMBL/GenBank/DDBJ whole genome shotgun (WGS) entry which is preliminary data.</text>
</comment>
<dbReference type="InterPro" id="IPR024078">
    <property type="entry name" value="LmbE-like_dom_sf"/>
</dbReference>
<name>A0ABP9PXN1_9PSEU</name>
<evidence type="ECO:0000313" key="2">
    <source>
        <dbReference type="EMBL" id="GAA5151550.1"/>
    </source>
</evidence>
<organism evidence="2 3">
    <name type="scientific">Pseudonocardia eucalypti</name>
    <dbReference type="NCBI Taxonomy" id="648755"/>
    <lineage>
        <taxon>Bacteria</taxon>
        <taxon>Bacillati</taxon>
        <taxon>Actinomycetota</taxon>
        <taxon>Actinomycetes</taxon>
        <taxon>Pseudonocardiales</taxon>
        <taxon>Pseudonocardiaceae</taxon>
        <taxon>Pseudonocardia</taxon>
    </lineage>
</organism>
<keyword evidence="1" id="KW-0862">Zinc</keyword>
<reference evidence="3" key="1">
    <citation type="journal article" date="2019" name="Int. J. Syst. Evol. Microbiol.">
        <title>The Global Catalogue of Microorganisms (GCM) 10K type strain sequencing project: providing services to taxonomists for standard genome sequencing and annotation.</title>
        <authorList>
            <consortium name="The Broad Institute Genomics Platform"/>
            <consortium name="The Broad Institute Genome Sequencing Center for Infectious Disease"/>
            <person name="Wu L."/>
            <person name="Ma J."/>
        </authorList>
    </citation>
    <scope>NUCLEOTIDE SEQUENCE [LARGE SCALE GENOMIC DNA]</scope>
    <source>
        <strain evidence="3">JCM 18303</strain>
    </source>
</reference>
<dbReference type="Proteomes" id="UP001428817">
    <property type="component" value="Unassembled WGS sequence"/>
</dbReference>
<dbReference type="RefSeq" id="WP_185066661.1">
    <property type="nucleotide sequence ID" value="NZ_BAABJP010000007.1"/>
</dbReference>
<dbReference type="PANTHER" id="PTHR12993">
    <property type="entry name" value="N-ACETYLGLUCOSAMINYL-PHOSPHATIDYLINOSITOL DE-N-ACETYLASE-RELATED"/>
    <property type="match status" value="1"/>
</dbReference>
<evidence type="ECO:0000313" key="3">
    <source>
        <dbReference type="Proteomes" id="UP001428817"/>
    </source>
</evidence>
<proteinExistence type="predicted"/>
<protein>
    <submittedName>
        <fullName evidence="2">PIG-L family deacetylase</fullName>
    </submittedName>
</protein>
<sequence>MLTLLPERLDGVALIGAHCDDIVVGCGGTLLELCRAHPGTMIDAVVFTGGGSLREEEERAALAAFCPGARLRVSVLDLPQGQLTPRWERVKRVLEDLRVRAEPGLILAPSERDGHADRRVVAQLVPVAFPDHLVLGYEIAQHEGDLHQPRLYSPLAEPVLREKVDKMLEHYGSQRDRPTFDAESLAGLARLRGVQCRARYAEAFHVTRLVLGLAPLSVSSTESPYGLSAG</sequence>
<evidence type="ECO:0000256" key="1">
    <source>
        <dbReference type="ARBA" id="ARBA00022833"/>
    </source>
</evidence>